<reference evidence="1" key="1">
    <citation type="submission" date="2014-09" db="EMBL/GenBank/DDBJ databases">
        <authorList>
            <person name="Magalhaes I.L.F."/>
            <person name="Oliveira U."/>
            <person name="Santos F.R."/>
            <person name="Vidigal T.H.D.A."/>
            <person name="Brescovit A.D."/>
            <person name="Santos A.J."/>
        </authorList>
    </citation>
    <scope>NUCLEOTIDE SEQUENCE</scope>
    <source>
        <tissue evidence="1">Shoot tissue taken approximately 20 cm above the soil surface</tissue>
    </source>
</reference>
<dbReference type="AlphaFoldDB" id="A0A0A9ASL8"/>
<organism evidence="1">
    <name type="scientific">Arundo donax</name>
    <name type="common">Giant reed</name>
    <name type="synonym">Donax arundinaceus</name>
    <dbReference type="NCBI Taxonomy" id="35708"/>
    <lineage>
        <taxon>Eukaryota</taxon>
        <taxon>Viridiplantae</taxon>
        <taxon>Streptophyta</taxon>
        <taxon>Embryophyta</taxon>
        <taxon>Tracheophyta</taxon>
        <taxon>Spermatophyta</taxon>
        <taxon>Magnoliopsida</taxon>
        <taxon>Liliopsida</taxon>
        <taxon>Poales</taxon>
        <taxon>Poaceae</taxon>
        <taxon>PACMAD clade</taxon>
        <taxon>Arundinoideae</taxon>
        <taxon>Arundineae</taxon>
        <taxon>Arundo</taxon>
    </lineage>
</organism>
<proteinExistence type="predicted"/>
<sequence length="43" mass="4888">MLFHVYFLPFSGISCSPRLLITSLKIMISFMLPPALFLSVKDL</sequence>
<reference evidence="1" key="2">
    <citation type="journal article" date="2015" name="Data Brief">
        <title>Shoot transcriptome of the giant reed, Arundo donax.</title>
        <authorList>
            <person name="Barrero R.A."/>
            <person name="Guerrero F.D."/>
            <person name="Moolhuijzen P."/>
            <person name="Goolsby J.A."/>
            <person name="Tidwell J."/>
            <person name="Bellgard S.E."/>
            <person name="Bellgard M.I."/>
        </authorList>
    </citation>
    <scope>NUCLEOTIDE SEQUENCE</scope>
    <source>
        <tissue evidence="1">Shoot tissue taken approximately 20 cm above the soil surface</tissue>
    </source>
</reference>
<dbReference type="EMBL" id="GBRH01243156">
    <property type="protein sequence ID" value="JAD54739.1"/>
    <property type="molecule type" value="Transcribed_RNA"/>
</dbReference>
<evidence type="ECO:0000313" key="1">
    <source>
        <dbReference type="EMBL" id="JAD54739.1"/>
    </source>
</evidence>
<protein>
    <submittedName>
        <fullName evidence="1">Uncharacterized protein</fullName>
    </submittedName>
</protein>
<name>A0A0A9ASL8_ARUDO</name>
<accession>A0A0A9ASL8</accession>